<proteinExistence type="inferred from homology"/>
<evidence type="ECO:0000256" key="6">
    <source>
        <dbReference type="ARBA" id="ARBA00023136"/>
    </source>
</evidence>
<evidence type="ECO:0000256" key="7">
    <source>
        <dbReference type="PIRNR" id="PIRNR002744"/>
    </source>
</evidence>
<keyword evidence="5 8" id="KW-1133">Transmembrane helix</keyword>
<dbReference type="GO" id="GO:0005886">
    <property type="term" value="C:plasma membrane"/>
    <property type="evidence" value="ECO:0007669"/>
    <property type="project" value="TreeGrafter"/>
</dbReference>
<protein>
    <submittedName>
        <fullName evidence="9">NCS1 family nucleobase:cation symporter-1</fullName>
    </submittedName>
</protein>
<keyword evidence="4 8" id="KW-0812">Transmembrane</keyword>
<keyword evidence="3 7" id="KW-0813">Transport</keyword>
<organism evidence="9 10">
    <name type="scientific">Mycolicibacterium moriokaense</name>
    <dbReference type="NCBI Taxonomy" id="39691"/>
    <lineage>
        <taxon>Bacteria</taxon>
        <taxon>Bacillati</taxon>
        <taxon>Actinomycetota</taxon>
        <taxon>Actinomycetes</taxon>
        <taxon>Mycobacteriales</taxon>
        <taxon>Mycobacteriaceae</taxon>
        <taxon>Mycolicibacterium</taxon>
    </lineage>
</organism>
<evidence type="ECO:0000256" key="2">
    <source>
        <dbReference type="ARBA" id="ARBA00008974"/>
    </source>
</evidence>
<feature type="transmembrane region" description="Helical" evidence="8">
    <location>
        <begin position="426"/>
        <end position="448"/>
    </location>
</feature>
<evidence type="ECO:0000313" key="10">
    <source>
        <dbReference type="Proteomes" id="UP000247781"/>
    </source>
</evidence>
<dbReference type="PANTHER" id="PTHR31806:SF1">
    <property type="entry name" value="PURINE-CYTOSINE PERMEASE FCY2-RELATED"/>
    <property type="match status" value="1"/>
</dbReference>
<feature type="transmembrane region" description="Helical" evidence="8">
    <location>
        <begin position="357"/>
        <end position="376"/>
    </location>
</feature>
<dbReference type="OrthoDB" id="9809167at2"/>
<comment type="similarity">
    <text evidence="2 7">Belongs to the purine-cytosine permease (2.A.39) family.</text>
</comment>
<feature type="transmembrane region" description="Helical" evidence="8">
    <location>
        <begin position="172"/>
        <end position="192"/>
    </location>
</feature>
<feature type="transmembrane region" description="Helical" evidence="8">
    <location>
        <begin position="396"/>
        <end position="414"/>
    </location>
</feature>
<dbReference type="InterPro" id="IPR001248">
    <property type="entry name" value="Pur-cyt_permease"/>
</dbReference>
<dbReference type="RefSeq" id="WP_110315407.1">
    <property type="nucleotide sequence ID" value="NZ_QJJU01000003.1"/>
</dbReference>
<sequence length="460" mass="48264">MSSLTQPTFTGHQPAGAGDLSVETHGIAPIAEDQRYGSPGRLFTVWFAPQVNMTGVFTGTLAIVLGLGFWLGLLAMVIGTVLGSLVVGYLSTWGPRTGTGQLPNSRMAFGGGVVLPAALQWLSSIAWDALVGLFGGEALAVLLGVPFWVAVLMVLGVQGAVGFFGYELIHRLQAVLTVVLFTTFVVFAVKLVGGHEVVTPASVSGADLVGAFVLEVTIAFSLAVSWASYAADFSRYLPADSSRARVFGFTFTGIVLAYIFVQGIGIASGTLLSEQTAEGVRSVMGGGLLGGLALIVIALASIGSGVMNDYSGSLALQTIGVRVRRPVSAVIVTVLAFALILWLHAADTATRFQDVLLLVSYWIPAFVAIVLIDWLLRIRGRASINPAEEPTDRRDAASAVIVFVLAYAAAIPFMNTSLIEGPVARAWHGADIAYFVNLLVAAILYGGYRLLRGRSTASVG</sequence>
<dbReference type="GO" id="GO:0022857">
    <property type="term" value="F:transmembrane transporter activity"/>
    <property type="evidence" value="ECO:0007669"/>
    <property type="project" value="InterPro"/>
</dbReference>
<dbReference type="PANTHER" id="PTHR31806">
    <property type="entry name" value="PURINE-CYTOSINE PERMEASE FCY2-RELATED"/>
    <property type="match status" value="1"/>
</dbReference>
<feature type="transmembrane region" description="Helical" evidence="8">
    <location>
        <begin position="246"/>
        <end position="267"/>
    </location>
</feature>
<keyword evidence="6 7" id="KW-0472">Membrane</keyword>
<comment type="caution">
    <text evidence="9">The sequence shown here is derived from an EMBL/GenBank/DDBJ whole genome shotgun (WGS) entry which is preliminary data.</text>
</comment>
<reference evidence="10" key="1">
    <citation type="submission" date="2018-05" db="EMBL/GenBank/DDBJ databases">
        <authorList>
            <person name="Deangelis K."/>
            <person name="Huntemann M."/>
            <person name="Clum A."/>
            <person name="Pillay M."/>
            <person name="Palaniappan K."/>
            <person name="Varghese N."/>
            <person name="Mikhailova N."/>
            <person name="Stamatis D."/>
            <person name="Reddy T."/>
            <person name="Daum C."/>
            <person name="Shapiro N."/>
            <person name="Ivanova N."/>
            <person name="Kyrpides N."/>
            <person name="Woyke T."/>
        </authorList>
    </citation>
    <scope>NUCLEOTIDE SEQUENCE [LARGE SCALE GENOMIC DNA]</scope>
    <source>
        <strain evidence="10">GAS496</strain>
    </source>
</reference>
<evidence type="ECO:0000256" key="1">
    <source>
        <dbReference type="ARBA" id="ARBA00004141"/>
    </source>
</evidence>
<evidence type="ECO:0000256" key="3">
    <source>
        <dbReference type="ARBA" id="ARBA00022448"/>
    </source>
</evidence>
<dbReference type="AlphaFoldDB" id="A0A318HU68"/>
<feature type="transmembrane region" description="Helical" evidence="8">
    <location>
        <begin position="139"/>
        <end position="165"/>
    </location>
</feature>
<feature type="transmembrane region" description="Helical" evidence="8">
    <location>
        <begin position="327"/>
        <end position="345"/>
    </location>
</feature>
<name>A0A318HU68_9MYCO</name>
<comment type="subcellular location">
    <subcellularLocation>
        <location evidence="1">Membrane</location>
        <topology evidence="1">Multi-pass membrane protein</topology>
    </subcellularLocation>
</comment>
<dbReference type="Gene3D" id="1.10.4160.10">
    <property type="entry name" value="Hydantoin permease"/>
    <property type="match status" value="1"/>
</dbReference>
<evidence type="ECO:0000256" key="4">
    <source>
        <dbReference type="ARBA" id="ARBA00022692"/>
    </source>
</evidence>
<dbReference type="Proteomes" id="UP000247781">
    <property type="component" value="Unassembled WGS sequence"/>
</dbReference>
<reference evidence="9 10" key="2">
    <citation type="submission" date="2018-06" db="EMBL/GenBank/DDBJ databases">
        <title>Sequencing of bacterial isolates from soil warming experiment in Harvard Forest, Massachusetts, USA.</title>
        <authorList>
            <person name="Deangelis K.PhD."/>
        </authorList>
    </citation>
    <scope>NUCLEOTIDE SEQUENCE [LARGE SCALE GENOMIC DNA]</scope>
    <source>
        <strain evidence="9 10">GAS496</strain>
    </source>
</reference>
<feature type="transmembrane region" description="Helical" evidence="8">
    <location>
        <begin position="212"/>
        <end position="234"/>
    </location>
</feature>
<dbReference type="EMBL" id="QJJU01000003">
    <property type="protein sequence ID" value="PXX11376.1"/>
    <property type="molecule type" value="Genomic_DNA"/>
</dbReference>
<evidence type="ECO:0000256" key="5">
    <source>
        <dbReference type="ARBA" id="ARBA00022989"/>
    </source>
</evidence>
<accession>A0A318HU68</accession>
<feature type="transmembrane region" description="Helical" evidence="8">
    <location>
        <begin position="108"/>
        <end position="127"/>
    </location>
</feature>
<evidence type="ECO:0000313" key="9">
    <source>
        <dbReference type="EMBL" id="PXX11376.1"/>
    </source>
</evidence>
<feature type="transmembrane region" description="Helical" evidence="8">
    <location>
        <begin position="287"/>
        <end position="306"/>
    </location>
</feature>
<keyword evidence="10" id="KW-1185">Reference proteome</keyword>
<feature type="transmembrane region" description="Helical" evidence="8">
    <location>
        <begin position="61"/>
        <end position="87"/>
    </location>
</feature>
<dbReference type="PIRSF" id="PIRSF002744">
    <property type="entry name" value="Pur-cyt_permease"/>
    <property type="match status" value="1"/>
</dbReference>
<evidence type="ECO:0000256" key="8">
    <source>
        <dbReference type="SAM" id="Phobius"/>
    </source>
</evidence>
<dbReference type="Pfam" id="PF02133">
    <property type="entry name" value="Transp_cyt_pur"/>
    <property type="match status" value="1"/>
</dbReference>
<gene>
    <name evidence="9" type="ORF">C8E89_103465</name>
</gene>
<dbReference type="InterPro" id="IPR026030">
    <property type="entry name" value="Pur-cyt_permease_Fcy2/21/22"/>
</dbReference>